<keyword evidence="2" id="KW-1185">Reference proteome</keyword>
<dbReference type="EMBL" id="CAJVCH010571515">
    <property type="protein sequence ID" value="CAG7837701.1"/>
    <property type="molecule type" value="Genomic_DNA"/>
</dbReference>
<dbReference type="Proteomes" id="UP000708208">
    <property type="component" value="Unassembled WGS sequence"/>
</dbReference>
<comment type="caution">
    <text evidence="1">The sequence shown here is derived from an EMBL/GenBank/DDBJ whole genome shotgun (WGS) entry which is preliminary data.</text>
</comment>
<name>A0A8J2LTT1_9HEXA</name>
<evidence type="ECO:0000313" key="2">
    <source>
        <dbReference type="Proteomes" id="UP000708208"/>
    </source>
</evidence>
<sequence>MIFVLSIFVGFLAVIAWTIKFILNRKASIGLREEFQCPKGLLLCPGSVPEIILCIGLTRKCNYKQLKSNGFGGYIEFGNPSFFLTDLELIKRIYIKDFDHFVDRR</sequence>
<dbReference type="OrthoDB" id="2789670at2759"/>
<reference evidence="1" key="1">
    <citation type="submission" date="2021-06" db="EMBL/GenBank/DDBJ databases">
        <authorList>
            <person name="Hodson N. C."/>
            <person name="Mongue J. A."/>
            <person name="Jaron S. K."/>
        </authorList>
    </citation>
    <scope>NUCLEOTIDE SEQUENCE</scope>
</reference>
<evidence type="ECO:0000313" key="1">
    <source>
        <dbReference type="EMBL" id="CAG7837701.1"/>
    </source>
</evidence>
<protein>
    <recommendedName>
        <fullName evidence="3">Cytochrome P450</fullName>
    </recommendedName>
</protein>
<gene>
    <name evidence="1" type="ORF">AFUS01_LOCUS46771</name>
</gene>
<dbReference type="AlphaFoldDB" id="A0A8J2LTT1"/>
<organism evidence="1 2">
    <name type="scientific">Allacma fusca</name>
    <dbReference type="NCBI Taxonomy" id="39272"/>
    <lineage>
        <taxon>Eukaryota</taxon>
        <taxon>Metazoa</taxon>
        <taxon>Ecdysozoa</taxon>
        <taxon>Arthropoda</taxon>
        <taxon>Hexapoda</taxon>
        <taxon>Collembola</taxon>
        <taxon>Symphypleona</taxon>
        <taxon>Sminthuridae</taxon>
        <taxon>Allacma</taxon>
    </lineage>
</organism>
<proteinExistence type="predicted"/>
<evidence type="ECO:0008006" key="3">
    <source>
        <dbReference type="Google" id="ProtNLM"/>
    </source>
</evidence>
<accession>A0A8J2LTT1</accession>